<dbReference type="CDD" id="cd00200">
    <property type="entry name" value="WD40"/>
    <property type="match status" value="2"/>
</dbReference>
<dbReference type="PANTHER" id="PTHR19879">
    <property type="entry name" value="TRANSCRIPTION INITIATION FACTOR TFIID"/>
    <property type="match status" value="1"/>
</dbReference>
<dbReference type="InterPro" id="IPR007111">
    <property type="entry name" value="NACHT_NTPase"/>
</dbReference>
<proteinExistence type="predicted"/>
<dbReference type="OrthoDB" id="538223at2759"/>
<gene>
    <name evidence="6" type="ORF">EDB81DRAFT_808778</name>
</gene>
<dbReference type="InterPro" id="IPR015943">
    <property type="entry name" value="WD40/YVTN_repeat-like_dom_sf"/>
</dbReference>
<feature type="repeat" description="WD" evidence="4">
    <location>
        <begin position="891"/>
        <end position="932"/>
    </location>
</feature>
<feature type="repeat" description="WD" evidence="4">
    <location>
        <begin position="1058"/>
        <end position="1099"/>
    </location>
</feature>
<sequence>MEAIGVAANVIAVVDISVKVASLCLQYAKDVKNAAADIDRLHGEVTNLRNVSEQVRDLLDGPNGEKLKNSQTLDVALKRSVSLLAELERNLEPKTSSKFRRKLGLRAFKWPFQRAELEASVQNLQKLSQTVSQTLQIDQTGVLLEVDQNVVQIDQNLLNLELKTVLGTLPVAAGASFDSRDEEHNPTCLQNTRVDLLRCVHAWANDPSAKPLFWLNGMAGTGKSTISRTAARQFAQSGQLGASFFFKRGEADRGGLSKFFTTIAAQLAERHQVIAPHIKSAVDANPQAFGKASQEQFDKLISQPFGSVPSNAWKTTTLVFVIDALDECDDDKDVKLIINIFSRTKGHQLPRLRFLITSRPELPIRLGFNAVQGTYQDLVLHEIPSTIIEHDIAAYLEYELLEINKEYNSSVSTDRRLPLDWPGTANMQVLVEMAIPLFIFAATVCRFLADRRGGRSPSEKLETVLRLQTRSQKSKLDATYLPILNNLIDGLHGEEKQFVLQQFRDIVGPIVILASPLSTSALARILDVSTDSVYSQLDFLHSVLSIPLSPESPVRLLHLSFRDFLVDPEKQEKNPFWVNEGCTHKTMAANCLRIMNQLLHEDICCLVRPGTNRSSITTQVVEANMPPELQYACLYWVYHIQQQAPLLLDDNSEVYDFLLSHILHWLEALSLMGRASEALNILRSLQRVLNPEGSEKLSYFVQDALRLTLVNLSAIDATPLQIYSSILAFTPKNSLVRQTFEHQLPEWITFAPEPEDHWDQCLQILEGHREPVHSVTFSPDGTLIASCSADETVRIWRSDDGSCVEELRGHRQSVLSVAFSPDGTLLASASADSTVRIWRSDDGTCLHTLESHGIAANSVAFSPDSTLLAAALQSNTVRIWCSKDGAFLRELIGHQGWVQAVVFSPDGSFIASASHDATVRIWTVEGGICVQQLRSSEKRIDTVAFSPDGTLIASGSRENTARVWRSADGVCIHVLRGHKSGVYSVAFSPDGKLIASGSSDQTIRLWRSSDGVYIQQLRSQDAITSVAFSPNGSLIASGSYGDVVQIWRNDNEVCIQNLKGHADSVSFLALSPDGKLIASASIDRTIRIWRSDDNVCLHELVGHTDTERIISVTFSPNGTLIASASSDGTLRLWRSNDGVCVQKLMKGRRYIMSVAFAPDDVFVAAATLQEHTVWIWRCGDGAFIRELRGHKLSVQLVVFSPDGTLIASASADETVRLWRSEDGACLQVLMVYSPVISVLFSPDSTLLASSSSNHMMRIWSAKDGVCLHALTGQRQLSSVAFSPDSTLLASVLEDKRMRVWCMKDRVCVQEFSNSWTSRLQFDPSASDLVTSEAVVTPHASAVSSTQTAIRPLFKHLDNVEISPDDSWILWQGTPLFWIPKPFRGGLLSRVDGSMVILGSGSGRVIVMRFKDPGF</sequence>
<dbReference type="InterPro" id="IPR020472">
    <property type="entry name" value="WD40_PAC1"/>
</dbReference>
<feature type="repeat" description="WD" evidence="4">
    <location>
        <begin position="1102"/>
        <end position="1143"/>
    </location>
</feature>
<dbReference type="SMART" id="SM00320">
    <property type="entry name" value="WD40"/>
    <property type="match status" value="13"/>
</dbReference>
<dbReference type="InterPro" id="IPR036322">
    <property type="entry name" value="WD40_repeat_dom_sf"/>
</dbReference>
<dbReference type="Gene3D" id="2.130.10.10">
    <property type="entry name" value="YVTN repeat-like/Quinoprotein amine dehydrogenase"/>
    <property type="match status" value="4"/>
</dbReference>
<keyword evidence="7" id="KW-1185">Reference proteome</keyword>
<evidence type="ECO:0000256" key="4">
    <source>
        <dbReference type="PROSITE-ProRule" id="PRU00221"/>
    </source>
</evidence>
<dbReference type="Gene3D" id="3.40.50.300">
    <property type="entry name" value="P-loop containing nucleotide triphosphate hydrolases"/>
    <property type="match status" value="1"/>
</dbReference>
<name>A0A9P9E158_9HYPO</name>
<dbReference type="PROSITE" id="PS50294">
    <property type="entry name" value="WD_REPEATS_REGION"/>
    <property type="match status" value="10"/>
</dbReference>
<dbReference type="InterPro" id="IPR001680">
    <property type="entry name" value="WD40_rpt"/>
</dbReference>
<dbReference type="SUPFAM" id="SSF52540">
    <property type="entry name" value="P-loop containing nucleoside triphosphate hydrolases"/>
    <property type="match status" value="1"/>
</dbReference>
<evidence type="ECO:0000256" key="1">
    <source>
        <dbReference type="ARBA" id="ARBA00019442"/>
    </source>
</evidence>
<feature type="repeat" description="WD" evidence="4">
    <location>
        <begin position="1016"/>
        <end position="1047"/>
    </location>
</feature>
<accession>A0A9P9E158</accession>
<dbReference type="SUPFAM" id="SSF50978">
    <property type="entry name" value="WD40 repeat-like"/>
    <property type="match status" value="2"/>
</dbReference>
<dbReference type="PRINTS" id="PR00320">
    <property type="entry name" value="GPROTEINBRPT"/>
</dbReference>
<protein>
    <recommendedName>
        <fullName evidence="1">Intraflagellar transport protein 122 homolog</fullName>
    </recommendedName>
</protein>
<feature type="repeat" description="WD" evidence="4">
    <location>
        <begin position="807"/>
        <end position="848"/>
    </location>
</feature>
<feature type="repeat" description="WD" evidence="4">
    <location>
        <begin position="1276"/>
        <end position="1300"/>
    </location>
</feature>
<dbReference type="PROSITE" id="PS50082">
    <property type="entry name" value="WD_REPEATS_2"/>
    <property type="match status" value="12"/>
</dbReference>
<dbReference type="PROSITE" id="PS50837">
    <property type="entry name" value="NACHT"/>
    <property type="match status" value="1"/>
</dbReference>
<dbReference type="Proteomes" id="UP000738349">
    <property type="component" value="Unassembled WGS sequence"/>
</dbReference>
<feature type="repeat" description="WD" evidence="4">
    <location>
        <begin position="849"/>
        <end position="880"/>
    </location>
</feature>
<dbReference type="InterPro" id="IPR056884">
    <property type="entry name" value="NPHP3-like_N"/>
</dbReference>
<evidence type="ECO:0000259" key="5">
    <source>
        <dbReference type="PROSITE" id="PS50837"/>
    </source>
</evidence>
<feature type="repeat" description="WD" evidence="4">
    <location>
        <begin position="933"/>
        <end position="974"/>
    </location>
</feature>
<evidence type="ECO:0000256" key="3">
    <source>
        <dbReference type="ARBA" id="ARBA00022737"/>
    </source>
</evidence>
<dbReference type="Pfam" id="PF23381">
    <property type="entry name" value="Beta-prop_IFT122_1st"/>
    <property type="match status" value="1"/>
</dbReference>
<dbReference type="EMBL" id="JAGMUV010000018">
    <property type="protein sequence ID" value="KAH7129148.1"/>
    <property type="molecule type" value="Genomic_DNA"/>
</dbReference>
<dbReference type="Pfam" id="PF24883">
    <property type="entry name" value="NPHP3_N"/>
    <property type="match status" value="1"/>
</dbReference>
<organism evidence="6 7">
    <name type="scientific">Dactylonectria macrodidyma</name>
    <dbReference type="NCBI Taxonomy" id="307937"/>
    <lineage>
        <taxon>Eukaryota</taxon>
        <taxon>Fungi</taxon>
        <taxon>Dikarya</taxon>
        <taxon>Ascomycota</taxon>
        <taxon>Pezizomycotina</taxon>
        <taxon>Sordariomycetes</taxon>
        <taxon>Hypocreomycetidae</taxon>
        <taxon>Hypocreales</taxon>
        <taxon>Nectriaceae</taxon>
        <taxon>Dactylonectria</taxon>
    </lineage>
</organism>
<feature type="domain" description="NACHT" evidence="5">
    <location>
        <begin position="211"/>
        <end position="360"/>
    </location>
</feature>
<keyword evidence="3" id="KW-0677">Repeat</keyword>
<evidence type="ECO:0000313" key="6">
    <source>
        <dbReference type="EMBL" id="KAH7129148.1"/>
    </source>
</evidence>
<evidence type="ECO:0000313" key="7">
    <source>
        <dbReference type="Proteomes" id="UP000738349"/>
    </source>
</evidence>
<reference evidence="6" key="1">
    <citation type="journal article" date="2021" name="Nat. Commun.">
        <title>Genetic determinants of endophytism in the Arabidopsis root mycobiome.</title>
        <authorList>
            <person name="Mesny F."/>
            <person name="Miyauchi S."/>
            <person name="Thiergart T."/>
            <person name="Pickel B."/>
            <person name="Atanasova L."/>
            <person name="Karlsson M."/>
            <person name="Huettel B."/>
            <person name="Barry K.W."/>
            <person name="Haridas S."/>
            <person name="Chen C."/>
            <person name="Bauer D."/>
            <person name="Andreopoulos W."/>
            <person name="Pangilinan J."/>
            <person name="LaButti K."/>
            <person name="Riley R."/>
            <person name="Lipzen A."/>
            <person name="Clum A."/>
            <person name="Drula E."/>
            <person name="Henrissat B."/>
            <person name="Kohler A."/>
            <person name="Grigoriev I.V."/>
            <person name="Martin F.M."/>
            <person name="Hacquard S."/>
        </authorList>
    </citation>
    <scope>NUCLEOTIDE SEQUENCE</scope>
    <source>
        <strain evidence="6">MPI-CAGE-AT-0147</strain>
    </source>
</reference>
<comment type="caution">
    <text evidence="6">The sequence shown here is derived from an EMBL/GenBank/DDBJ whole genome shotgun (WGS) entry which is preliminary data.</text>
</comment>
<feature type="repeat" description="WD" evidence="4">
    <location>
        <begin position="1187"/>
        <end position="1228"/>
    </location>
</feature>
<feature type="repeat" description="WD" evidence="4">
    <location>
        <begin position="765"/>
        <end position="806"/>
    </location>
</feature>
<dbReference type="PANTHER" id="PTHR19879:SF9">
    <property type="entry name" value="TRANSCRIPTION INITIATION FACTOR TFIID SUBUNIT 5"/>
    <property type="match status" value="1"/>
</dbReference>
<feature type="repeat" description="WD" evidence="4">
    <location>
        <begin position="975"/>
        <end position="1016"/>
    </location>
</feature>
<evidence type="ECO:0000256" key="2">
    <source>
        <dbReference type="ARBA" id="ARBA00022574"/>
    </source>
</evidence>
<dbReference type="InterPro" id="IPR027417">
    <property type="entry name" value="P-loop_NTPase"/>
</dbReference>
<feature type="repeat" description="WD" evidence="4">
    <location>
        <begin position="1235"/>
        <end position="1269"/>
    </location>
</feature>
<keyword evidence="2 4" id="KW-0853">WD repeat</keyword>
<dbReference type="InterPro" id="IPR056153">
    <property type="entry name" value="Beta-prop_IFT122_1st"/>
</dbReference>
<dbReference type="Pfam" id="PF00400">
    <property type="entry name" value="WD40"/>
    <property type="match status" value="9"/>
</dbReference>